<evidence type="ECO:0000313" key="2">
    <source>
        <dbReference type="Proteomes" id="UP001409291"/>
    </source>
</evidence>
<evidence type="ECO:0000313" key="1">
    <source>
        <dbReference type="EMBL" id="MEN5376152.1"/>
    </source>
</evidence>
<name>A0ABV0BNS7_9SPHI</name>
<comment type="caution">
    <text evidence="1">The sequence shown here is derived from an EMBL/GenBank/DDBJ whole genome shotgun (WGS) entry which is preliminary data.</text>
</comment>
<accession>A0ABV0BNS7</accession>
<proteinExistence type="predicted"/>
<sequence length="234" mass="26817">MKTAFIHSLSILTLLGITSIFSNLKAQEKIKGIAMELVSSQKIEGVSIKNTRTNKIVQTDQEGNFIIDAQLNDYLAIEATGYEKDTVFVYDYGVKRVYLNRLNSVIELNEVYIERMTDSRLIAEINATKIAGKYSDVGQQRGGIRLSPSRLFSKEGKRARQNYKLLVEEQHKRAIDRKFTDDLIQSVTPLKNPDLALFKEQYRPTYKFIEQASAEDVKLYIIDAYKKYNTKKGK</sequence>
<dbReference type="Proteomes" id="UP001409291">
    <property type="component" value="Unassembled WGS sequence"/>
</dbReference>
<organism evidence="1 2">
    <name type="scientific">Sphingobacterium kitahiroshimense</name>
    <dbReference type="NCBI Taxonomy" id="470446"/>
    <lineage>
        <taxon>Bacteria</taxon>
        <taxon>Pseudomonadati</taxon>
        <taxon>Bacteroidota</taxon>
        <taxon>Sphingobacteriia</taxon>
        <taxon>Sphingobacteriales</taxon>
        <taxon>Sphingobacteriaceae</taxon>
        <taxon>Sphingobacterium</taxon>
    </lineage>
</organism>
<keyword evidence="2" id="KW-1185">Reference proteome</keyword>
<evidence type="ECO:0008006" key="3">
    <source>
        <dbReference type="Google" id="ProtNLM"/>
    </source>
</evidence>
<dbReference type="EMBL" id="JBDJNQ010000001">
    <property type="protein sequence ID" value="MEN5376152.1"/>
    <property type="molecule type" value="Genomic_DNA"/>
</dbReference>
<dbReference type="SUPFAM" id="SSF49464">
    <property type="entry name" value="Carboxypeptidase regulatory domain-like"/>
    <property type="match status" value="1"/>
</dbReference>
<protein>
    <recommendedName>
        <fullName evidence="3">Carboxypeptidase-like regulatory domain-containing protein</fullName>
    </recommendedName>
</protein>
<dbReference type="InterPro" id="IPR008969">
    <property type="entry name" value="CarboxyPept-like_regulatory"/>
</dbReference>
<gene>
    <name evidence="1" type="ORF">ABE541_02660</name>
</gene>
<reference evidence="1 2" key="1">
    <citation type="submission" date="2024-04" db="EMBL/GenBank/DDBJ databases">
        <title>WGS of bacteria from Torrens River.</title>
        <authorList>
            <person name="Wyrsch E.R."/>
            <person name="Drigo B."/>
        </authorList>
    </citation>
    <scope>NUCLEOTIDE SEQUENCE [LARGE SCALE GENOMIC DNA]</scope>
    <source>
        <strain evidence="1 2">TWI391</strain>
    </source>
</reference>
<dbReference type="RefSeq" id="WP_021192278.1">
    <property type="nucleotide sequence ID" value="NZ_JAOQNK010000001.1"/>
</dbReference>